<dbReference type="Gene3D" id="3.30.420.10">
    <property type="entry name" value="Ribonuclease H-like superfamily/Ribonuclease H"/>
    <property type="match status" value="1"/>
</dbReference>
<dbReference type="Proteomes" id="UP000681722">
    <property type="component" value="Unassembled WGS sequence"/>
</dbReference>
<dbReference type="GO" id="GO:0003676">
    <property type="term" value="F:nucleic acid binding"/>
    <property type="evidence" value="ECO:0007669"/>
    <property type="project" value="InterPro"/>
</dbReference>
<dbReference type="EMBL" id="CAJOBC010002786">
    <property type="protein sequence ID" value="CAF3751166.1"/>
    <property type="molecule type" value="Genomic_DNA"/>
</dbReference>
<keyword evidence="3" id="KW-1185">Reference proteome</keyword>
<evidence type="ECO:0008006" key="4">
    <source>
        <dbReference type="Google" id="ProtNLM"/>
    </source>
</evidence>
<proteinExistence type="predicted"/>
<reference evidence="1" key="1">
    <citation type="submission" date="2021-02" db="EMBL/GenBank/DDBJ databases">
        <authorList>
            <person name="Nowell W R."/>
        </authorList>
    </citation>
    <scope>NUCLEOTIDE SEQUENCE</scope>
</reference>
<comment type="caution">
    <text evidence="1">The sequence shown here is derived from an EMBL/GenBank/DDBJ whole genome shotgun (WGS) entry which is preliminary data.</text>
</comment>
<dbReference type="InterPro" id="IPR036397">
    <property type="entry name" value="RNaseH_sf"/>
</dbReference>
<gene>
    <name evidence="1" type="ORF">GPM918_LOCUS12617</name>
    <name evidence="2" type="ORF">SRO942_LOCUS12617</name>
</gene>
<dbReference type="AlphaFoldDB" id="A0A814F5J5"/>
<dbReference type="PANTHER" id="PTHR46068:SF1">
    <property type="entry name" value="TRANSPOSASE IS30-LIKE HTH DOMAIN-CONTAINING PROTEIN"/>
    <property type="match status" value="1"/>
</dbReference>
<name>A0A814F5J5_9BILA</name>
<sequence>MKSKDLRNVVLCKHQPGDHPRKFFRDLNGSLSLDTIERWVEMINETGSIHLSKSPGSPRTASSKTTIRKVKQRLIRKKRVSVRKLARELNISATSAHRILTDDLGCYAYKFVKEPAITDQQKVNRKKFATWIQRTFRKEDTRKILFSDEKYFDVDGVYNSQNDQIWAINRTEADK</sequence>
<evidence type="ECO:0000313" key="3">
    <source>
        <dbReference type="Proteomes" id="UP000663829"/>
    </source>
</evidence>
<dbReference type="EMBL" id="CAJNOQ010002786">
    <property type="protein sequence ID" value="CAF0978392.1"/>
    <property type="molecule type" value="Genomic_DNA"/>
</dbReference>
<protein>
    <recommendedName>
        <fullName evidence="4">Transposase</fullName>
    </recommendedName>
</protein>
<dbReference type="OrthoDB" id="10040454at2759"/>
<evidence type="ECO:0000313" key="1">
    <source>
        <dbReference type="EMBL" id="CAF0978392.1"/>
    </source>
</evidence>
<accession>A0A814F5J5</accession>
<evidence type="ECO:0000313" key="2">
    <source>
        <dbReference type="EMBL" id="CAF3751166.1"/>
    </source>
</evidence>
<dbReference type="Proteomes" id="UP000663829">
    <property type="component" value="Unassembled WGS sequence"/>
</dbReference>
<organism evidence="1 3">
    <name type="scientific">Didymodactylos carnosus</name>
    <dbReference type="NCBI Taxonomy" id="1234261"/>
    <lineage>
        <taxon>Eukaryota</taxon>
        <taxon>Metazoa</taxon>
        <taxon>Spiralia</taxon>
        <taxon>Gnathifera</taxon>
        <taxon>Rotifera</taxon>
        <taxon>Eurotatoria</taxon>
        <taxon>Bdelloidea</taxon>
        <taxon>Philodinida</taxon>
        <taxon>Philodinidae</taxon>
        <taxon>Didymodactylos</taxon>
    </lineage>
</organism>
<dbReference type="PANTHER" id="PTHR46068">
    <property type="entry name" value="PROTEIN CBG27172"/>
    <property type="match status" value="1"/>
</dbReference>